<dbReference type="GO" id="GO:0030272">
    <property type="term" value="F:5-formyltetrahydrofolate cyclo-ligase activity"/>
    <property type="evidence" value="ECO:0007669"/>
    <property type="project" value="UniProtKB-EC"/>
</dbReference>
<dbReference type="PIRSF" id="PIRSF006806">
    <property type="entry name" value="FTHF_cligase"/>
    <property type="match status" value="1"/>
</dbReference>
<accession>A0A6V8N184</accession>
<dbReference type="GO" id="GO:0035999">
    <property type="term" value="P:tetrahydrofolate interconversion"/>
    <property type="evidence" value="ECO:0007669"/>
    <property type="project" value="TreeGrafter"/>
</dbReference>
<reference evidence="7" key="3">
    <citation type="submission" date="2022-04" db="EMBL/GenBank/DDBJ databases">
        <authorList>
            <person name="Liu G."/>
        </authorList>
    </citation>
    <scope>NUCLEOTIDE SEQUENCE</scope>
    <source>
        <strain evidence="7">RG22</strain>
    </source>
</reference>
<dbReference type="GO" id="GO:0009396">
    <property type="term" value="P:folic acid-containing compound biosynthetic process"/>
    <property type="evidence" value="ECO:0007669"/>
    <property type="project" value="TreeGrafter"/>
</dbReference>
<dbReference type="PANTHER" id="PTHR23407:SF1">
    <property type="entry name" value="5-FORMYLTETRAHYDROFOLATE CYCLO-LIGASE"/>
    <property type="match status" value="1"/>
</dbReference>
<dbReference type="Gene3D" id="3.40.50.10420">
    <property type="entry name" value="NagB/RpiA/CoA transferase-like"/>
    <property type="match status" value="1"/>
</dbReference>
<evidence type="ECO:0000256" key="2">
    <source>
        <dbReference type="ARBA" id="ARBA00022741"/>
    </source>
</evidence>
<dbReference type="SUPFAM" id="SSF100950">
    <property type="entry name" value="NagB/RpiA/CoA transferase-like"/>
    <property type="match status" value="1"/>
</dbReference>
<dbReference type="PANTHER" id="PTHR23407">
    <property type="entry name" value="ATPASE INHIBITOR/5-FORMYLTETRAHYDROFOLATE CYCLO-LIGASE"/>
    <property type="match status" value="1"/>
</dbReference>
<evidence type="ECO:0000313" key="8">
    <source>
        <dbReference type="Proteomes" id="UP000568888"/>
    </source>
</evidence>
<comment type="catalytic activity">
    <reaction evidence="5">
        <text>(6S)-5-formyl-5,6,7,8-tetrahydrofolate + ATP = (6R)-5,10-methenyltetrahydrofolate + ADP + phosphate</text>
        <dbReference type="Rhea" id="RHEA:10488"/>
        <dbReference type="ChEBI" id="CHEBI:30616"/>
        <dbReference type="ChEBI" id="CHEBI:43474"/>
        <dbReference type="ChEBI" id="CHEBI:57455"/>
        <dbReference type="ChEBI" id="CHEBI:57457"/>
        <dbReference type="ChEBI" id="CHEBI:456216"/>
        <dbReference type="EC" id="6.3.3.2"/>
    </reaction>
</comment>
<comment type="similarity">
    <text evidence="1 5">Belongs to the 5-formyltetrahydrofolate cyclo-ligase family.</text>
</comment>
<sequence length="193" mass="21163">MPKRAHRAATLARRRELSKPQVASLSLALQQRFLDLPEYQAARALVLYAPIHHEVDTEVVAAAALASGKRLLYPAVVGNDLKFCQVAALTELAPGRYGIPEPEGEGCDPAEADLIVVPGVAFDLCGRRIGYGKGYYDRSLHRLEGSGKLVAFCYDFQLLQEIAGEPHDVTMDLIVTESRVVRVNKHICEGEQP</sequence>
<feature type="binding site" evidence="4">
    <location>
        <position position="54"/>
    </location>
    <ligand>
        <name>substrate</name>
    </ligand>
</feature>
<name>A0A6V8N184_9BACT</name>
<dbReference type="InterPro" id="IPR037171">
    <property type="entry name" value="NagB/RpiA_transferase-like"/>
</dbReference>
<evidence type="ECO:0000256" key="3">
    <source>
        <dbReference type="ARBA" id="ARBA00022840"/>
    </source>
</evidence>
<dbReference type="Proteomes" id="UP000568888">
    <property type="component" value="Unassembled WGS sequence"/>
</dbReference>
<dbReference type="Pfam" id="PF01812">
    <property type="entry name" value="5-FTHF_cyc-lig"/>
    <property type="match status" value="1"/>
</dbReference>
<comment type="cofactor">
    <cofactor evidence="5">
        <name>Mg(2+)</name>
        <dbReference type="ChEBI" id="CHEBI:18420"/>
    </cofactor>
</comment>
<dbReference type="NCBIfam" id="TIGR02727">
    <property type="entry name" value="MTHFS_bact"/>
    <property type="match status" value="1"/>
</dbReference>
<keyword evidence="5" id="KW-0460">Magnesium</keyword>
<dbReference type="Proteomes" id="UP000831485">
    <property type="component" value="Chromosome"/>
</dbReference>
<organism evidence="6 8">
    <name type="scientific">Geomonas paludis</name>
    <dbReference type="NCBI Taxonomy" id="2740185"/>
    <lineage>
        <taxon>Bacteria</taxon>
        <taxon>Pseudomonadati</taxon>
        <taxon>Thermodesulfobacteriota</taxon>
        <taxon>Desulfuromonadia</taxon>
        <taxon>Geobacterales</taxon>
        <taxon>Geobacteraceae</taxon>
        <taxon>Geomonas</taxon>
    </lineage>
</organism>
<feature type="binding site" evidence="4">
    <location>
        <begin position="3"/>
        <end position="7"/>
    </location>
    <ligand>
        <name>ATP</name>
        <dbReference type="ChEBI" id="CHEBI:30616"/>
    </ligand>
</feature>
<evidence type="ECO:0000256" key="1">
    <source>
        <dbReference type="ARBA" id="ARBA00010638"/>
    </source>
</evidence>
<evidence type="ECO:0000256" key="5">
    <source>
        <dbReference type="RuleBase" id="RU361279"/>
    </source>
</evidence>
<dbReference type="AlphaFoldDB" id="A0A6V8N184"/>
<evidence type="ECO:0000313" key="9">
    <source>
        <dbReference type="Proteomes" id="UP000831485"/>
    </source>
</evidence>
<dbReference type="GO" id="GO:0005524">
    <property type="term" value="F:ATP binding"/>
    <property type="evidence" value="ECO:0007669"/>
    <property type="project" value="UniProtKB-KW"/>
</dbReference>
<keyword evidence="9" id="KW-1185">Reference proteome</keyword>
<evidence type="ECO:0000256" key="4">
    <source>
        <dbReference type="PIRSR" id="PIRSR006806-1"/>
    </source>
</evidence>
<keyword evidence="6" id="KW-0436">Ligase</keyword>
<protein>
    <recommendedName>
        <fullName evidence="5">5-formyltetrahydrofolate cyclo-ligase</fullName>
        <ecNumber evidence="5">6.3.3.2</ecNumber>
    </recommendedName>
</protein>
<evidence type="ECO:0000313" key="7">
    <source>
        <dbReference type="EMBL" id="UPU36990.1"/>
    </source>
</evidence>
<dbReference type="InterPro" id="IPR002698">
    <property type="entry name" value="FTHF_cligase"/>
</dbReference>
<dbReference type="EMBL" id="BLXY01000019">
    <property type="protein sequence ID" value="GFO66235.1"/>
    <property type="molecule type" value="Genomic_DNA"/>
</dbReference>
<dbReference type="RefSeq" id="WP_183351019.1">
    <property type="nucleotide sequence ID" value="NZ_BLXY01000019.1"/>
</dbReference>
<proteinExistence type="inferred from homology"/>
<dbReference type="GO" id="GO:0046872">
    <property type="term" value="F:metal ion binding"/>
    <property type="evidence" value="ECO:0007669"/>
    <property type="project" value="UniProtKB-KW"/>
</dbReference>
<dbReference type="EC" id="6.3.3.2" evidence="5"/>
<reference evidence="8" key="1">
    <citation type="submission" date="2020-06" db="EMBL/GenBank/DDBJ databases">
        <title>Draft genomic sequecing of Geomonas sp. Red736.</title>
        <authorList>
            <person name="Itoh H."/>
            <person name="Xu Z.X."/>
            <person name="Ushijima N."/>
            <person name="Masuda Y."/>
            <person name="Shiratori Y."/>
            <person name="Senoo K."/>
        </authorList>
    </citation>
    <scope>NUCLEOTIDE SEQUENCE [LARGE SCALE GENOMIC DNA]</scope>
    <source>
        <strain evidence="8">Red736</strain>
    </source>
</reference>
<dbReference type="InterPro" id="IPR024185">
    <property type="entry name" value="FTHF_cligase-like_sf"/>
</dbReference>
<gene>
    <name evidence="6" type="ORF">GMPD_41540</name>
    <name evidence="7" type="ORF">M1B72_04575</name>
</gene>
<keyword evidence="3 4" id="KW-0067">ATP-binding</keyword>
<dbReference type="EMBL" id="CP096574">
    <property type="protein sequence ID" value="UPU36990.1"/>
    <property type="molecule type" value="Genomic_DNA"/>
</dbReference>
<feature type="binding site" evidence="4">
    <location>
        <begin position="128"/>
        <end position="136"/>
    </location>
    <ligand>
        <name>ATP</name>
        <dbReference type="ChEBI" id="CHEBI:30616"/>
    </ligand>
</feature>
<keyword evidence="2 4" id="KW-0547">Nucleotide-binding</keyword>
<reference evidence="6" key="2">
    <citation type="journal article" date="2021" name="Int. J. Syst. Evol. Microbiol.">
        <title>Geomonas silvestris sp. nov., Geomonas paludis sp. nov. and Geomonas limicola sp. nov., isolated from terrestrial environments, and emended description of the genus Geomonas.</title>
        <authorList>
            <person name="Itoh H."/>
            <person name="Xu Z."/>
            <person name="Masuda Y."/>
            <person name="Ushijima N."/>
            <person name="Hayakawa C."/>
            <person name="Shiratori Y."/>
            <person name="Senoo K."/>
        </authorList>
    </citation>
    <scope>NUCLEOTIDE SEQUENCE</scope>
    <source>
        <strain evidence="6">Red736</strain>
    </source>
</reference>
<keyword evidence="5" id="KW-0479">Metal-binding</keyword>
<evidence type="ECO:0000313" key="6">
    <source>
        <dbReference type="EMBL" id="GFO66235.1"/>
    </source>
</evidence>